<dbReference type="Proteomes" id="UP001066276">
    <property type="component" value="Chromosome 6"/>
</dbReference>
<proteinExistence type="predicted"/>
<reference evidence="1" key="1">
    <citation type="journal article" date="2022" name="bioRxiv">
        <title>Sequencing and chromosome-scale assembly of the giantPleurodeles waltlgenome.</title>
        <authorList>
            <person name="Brown T."/>
            <person name="Elewa A."/>
            <person name="Iarovenko S."/>
            <person name="Subramanian E."/>
            <person name="Araus A.J."/>
            <person name="Petzold A."/>
            <person name="Susuki M."/>
            <person name="Suzuki K.-i.T."/>
            <person name="Hayashi T."/>
            <person name="Toyoda A."/>
            <person name="Oliveira C."/>
            <person name="Osipova E."/>
            <person name="Leigh N.D."/>
            <person name="Simon A."/>
            <person name="Yun M.H."/>
        </authorList>
    </citation>
    <scope>NUCLEOTIDE SEQUENCE</scope>
    <source>
        <strain evidence="1">20211129_DDA</strain>
        <tissue evidence="1">Liver</tissue>
    </source>
</reference>
<keyword evidence="2" id="KW-1185">Reference proteome</keyword>
<protein>
    <submittedName>
        <fullName evidence="1">Uncharacterized protein</fullName>
    </submittedName>
</protein>
<comment type="caution">
    <text evidence="1">The sequence shown here is derived from an EMBL/GenBank/DDBJ whole genome shotgun (WGS) entry which is preliminary data.</text>
</comment>
<gene>
    <name evidence="1" type="ORF">NDU88_009840</name>
</gene>
<name>A0AAV7QSR5_PLEWA</name>
<dbReference type="EMBL" id="JANPWB010000010">
    <property type="protein sequence ID" value="KAJ1143532.1"/>
    <property type="molecule type" value="Genomic_DNA"/>
</dbReference>
<evidence type="ECO:0000313" key="1">
    <source>
        <dbReference type="EMBL" id="KAJ1143532.1"/>
    </source>
</evidence>
<organism evidence="1 2">
    <name type="scientific">Pleurodeles waltl</name>
    <name type="common">Iberian ribbed newt</name>
    <dbReference type="NCBI Taxonomy" id="8319"/>
    <lineage>
        <taxon>Eukaryota</taxon>
        <taxon>Metazoa</taxon>
        <taxon>Chordata</taxon>
        <taxon>Craniata</taxon>
        <taxon>Vertebrata</taxon>
        <taxon>Euteleostomi</taxon>
        <taxon>Amphibia</taxon>
        <taxon>Batrachia</taxon>
        <taxon>Caudata</taxon>
        <taxon>Salamandroidea</taxon>
        <taxon>Salamandridae</taxon>
        <taxon>Pleurodelinae</taxon>
        <taxon>Pleurodeles</taxon>
    </lineage>
</organism>
<evidence type="ECO:0000313" key="2">
    <source>
        <dbReference type="Proteomes" id="UP001066276"/>
    </source>
</evidence>
<accession>A0AAV7QSR5</accession>
<dbReference type="AlphaFoldDB" id="A0AAV7QSR5"/>
<sequence length="156" mass="17106">MEPLTPLEEEKCLRDPSVVLLLNSFCSLSVLPVATCSATRLVLTLPAFPQRGTRDAACGLLRSSRAACPQPAAPAELPPSILEGPMPPHMNLQEPARRAPLSSLHHAFTFAQWREKTLRSASTESSGARQTVVFWQARAQGDDIFHTMALVFLEWS</sequence>